<dbReference type="Proteomes" id="UP000001055">
    <property type="component" value="Unassembled WGS sequence"/>
</dbReference>
<gene>
    <name evidence="2" type="ORF">SNOG_08979</name>
</gene>
<organism evidence="2 3">
    <name type="scientific">Phaeosphaeria nodorum (strain SN15 / ATCC MYA-4574 / FGSC 10173)</name>
    <name type="common">Glume blotch fungus</name>
    <name type="synonym">Parastagonospora nodorum</name>
    <dbReference type="NCBI Taxonomy" id="321614"/>
    <lineage>
        <taxon>Eukaryota</taxon>
        <taxon>Fungi</taxon>
        <taxon>Dikarya</taxon>
        <taxon>Ascomycota</taxon>
        <taxon>Pezizomycotina</taxon>
        <taxon>Dothideomycetes</taxon>
        <taxon>Pleosporomycetidae</taxon>
        <taxon>Pleosporales</taxon>
        <taxon>Pleosporineae</taxon>
        <taxon>Phaeosphaeriaceae</taxon>
        <taxon>Parastagonospora</taxon>
    </lineage>
</organism>
<sequence>MCASSRRSDSIELNTSPVLRQMHFRLRPRVLTIEAVVLHVPGNSLILPRVVTMDALDSLVNFACLLSSSNLPTKSKDDAEETCREQEMRRTTSTAATAPSKYRPETAMDHTCSSANIQDAIRLHVPDHHFDTQLQTSFKIHNSYSINGNRVQDYVNRGSEKTGCDQRALNRQGAQPRISCPCDSTVWTTNETLLPYQYSEYPAGAGETSLCTYPGSWPYQWLCGDERCMCRSYAAMSCSTFNNIAPSSVYGVRFINPDDEWM</sequence>
<accession>Q0UGY5</accession>
<reference evidence="3" key="1">
    <citation type="journal article" date="2007" name="Plant Cell">
        <title>Dothideomycete-plant interactions illuminated by genome sequencing and EST analysis of the wheat pathogen Stagonospora nodorum.</title>
        <authorList>
            <person name="Hane J.K."/>
            <person name="Lowe R.G."/>
            <person name="Solomon P.S."/>
            <person name="Tan K.C."/>
            <person name="Schoch C.L."/>
            <person name="Spatafora J.W."/>
            <person name="Crous P.W."/>
            <person name="Kodira C."/>
            <person name="Birren B.W."/>
            <person name="Galagan J.E."/>
            <person name="Torriani S.F."/>
            <person name="McDonald B.A."/>
            <person name="Oliver R.P."/>
        </authorList>
    </citation>
    <scope>NUCLEOTIDE SEQUENCE [LARGE SCALE GENOMIC DNA]</scope>
    <source>
        <strain evidence="3">SN15 / ATCC MYA-4574 / FGSC 10173</strain>
    </source>
</reference>
<name>Q0UGY5_PHANO</name>
<dbReference type="AlphaFoldDB" id="Q0UGY5"/>
<feature type="region of interest" description="Disordered" evidence="1">
    <location>
        <begin position="72"/>
        <end position="98"/>
    </location>
</feature>
<dbReference type="InParanoid" id="Q0UGY5"/>
<protein>
    <submittedName>
        <fullName evidence="2">Uncharacterized protein</fullName>
    </submittedName>
</protein>
<dbReference type="EMBL" id="CH445337">
    <property type="protein sequence ID" value="EAT84147.1"/>
    <property type="molecule type" value="Genomic_DNA"/>
</dbReference>
<feature type="compositionally biased region" description="Basic and acidic residues" evidence="1">
    <location>
        <begin position="74"/>
        <end position="90"/>
    </location>
</feature>
<evidence type="ECO:0000313" key="3">
    <source>
        <dbReference type="Proteomes" id="UP000001055"/>
    </source>
</evidence>
<evidence type="ECO:0000256" key="1">
    <source>
        <dbReference type="SAM" id="MobiDB-lite"/>
    </source>
</evidence>
<evidence type="ECO:0000313" key="2">
    <source>
        <dbReference type="EMBL" id="EAT84147.1"/>
    </source>
</evidence>
<dbReference type="GeneID" id="5976181"/>
<dbReference type="KEGG" id="pno:SNOG_08979"/>
<dbReference type="RefSeq" id="XP_001799282.1">
    <property type="nucleotide sequence ID" value="XM_001799230.1"/>
</dbReference>
<proteinExistence type="predicted"/>